<feature type="transmembrane region" description="Helical" evidence="2">
    <location>
        <begin position="6"/>
        <end position="24"/>
    </location>
</feature>
<dbReference type="Proteomes" id="UP000007041">
    <property type="component" value="Chromosome"/>
</dbReference>
<organism evidence="3 4">
    <name type="scientific">Acetoanaerobium sticklandii (strain ATCC 12662 / DSM 519 / JCM 1433 / CCUG 9281 / NCIMB 10654 / HF)</name>
    <name type="common">Clostridium sticklandii</name>
    <dbReference type="NCBI Taxonomy" id="499177"/>
    <lineage>
        <taxon>Bacteria</taxon>
        <taxon>Bacillati</taxon>
        <taxon>Bacillota</taxon>
        <taxon>Clostridia</taxon>
        <taxon>Peptostreptococcales</taxon>
        <taxon>Filifactoraceae</taxon>
        <taxon>Acetoanaerobium</taxon>
    </lineage>
</organism>
<evidence type="ECO:0000256" key="1">
    <source>
        <dbReference type="SAM" id="Coils"/>
    </source>
</evidence>
<sequence length="127" mass="14876">MGKKLIVFILILLFITGFIIYSTFIRLPNSYSSVALNSYSSNLEADTTLTYDENISMIDEEISINLESLEEEVHELEEEKYELENQIMRLEDENNYIKSTIIELLEAEELRAISYEELKDELYFLAN</sequence>
<keyword evidence="2" id="KW-0472">Membrane</keyword>
<accession>E3PSE0</accession>
<reference evidence="4" key="1">
    <citation type="journal article" date="2010" name="BMC Genomics">
        <title>Clostridium sticklandii, a specialist in amino acid degradation:revisiting its metabolism through its genome sequence.</title>
        <authorList>
            <person name="Fonknechten N."/>
            <person name="Chaussonnerie S."/>
            <person name="Tricot S."/>
            <person name="Lajus A."/>
            <person name="Andreesen J.R."/>
            <person name="Perchat N."/>
            <person name="Pelletier E."/>
            <person name="Gouyvenoux M."/>
            <person name="Barbe V."/>
            <person name="Salanoubat M."/>
            <person name="Le Paslier D."/>
            <person name="Weissenbach J."/>
            <person name="Cohen G.N."/>
            <person name="Kreimeyer A."/>
        </authorList>
    </citation>
    <scope>NUCLEOTIDE SEQUENCE [LARGE SCALE GENOMIC DNA]</scope>
    <source>
        <strain evidence="4">ATCC 12662 / DSM 519 / JCM 1433 / CCUG 9281 / NCIMB 10654 / HF</strain>
    </source>
</reference>
<dbReference type="EMBL" id="FP565809">
    <property type="protein sequence ID" value="CBH21794.1"/>
    <property type="molecule type" value="Genomic_DNA"/>
</dbReference>
<name>E3PSE0_ACESD</name>
<protein>
    <submittedName>
        <fullName evidence="3">Uncharacterized protein</fullName>
    </submittedName>
</protein>
<evidence type="ECO:0000256" key="2">
    <source>
        <dbReference type="SAM" id="Phobius"/>
    </source>
</evidence>
<dbReference type="GeneID" id="35557266"/>
<dbReference type="AlphaFoldDB" id="E3PSE0"/>
<evidence type="ECO:0000313" key="4">
    <source>
        <dbReference type="Proteomes" id="UP000007041"/>
    </source>
</evidence>
<keyword evidence="1" id="KW-0175">Coiled coil</keyword>
<feature type="coiled-coil region" evidence="1">
    <location>
        <begin position="59"/>
        <end position="93"/>
    </location>
</feature>
<dbReference type="KEGG" id="cst:CLOST_1674"/>
<keyword evidence="4" id="KW-1185">Reference proteome</keyword>
<evidence type="ECO:0000313" key="3">
    <source>
        <dbReference type="EMBL" id="CBH21794.1"/>
    </source>
</evidence>
<dbReference type="HOGENOM" id="CLU_1966784_0_0_9"/>
<dbReference type="BioCyc" id="CSTI499177:GJE9-1729-MONOMER"/>
<dbReference type="RefSeq" id="WP_013361887.1">
    <property type="nucleotide sequence ID" value="NC_014614.1"/>
</dbReference>
<dbReference type="STRING" id="1511.CLOST_1674"/>
<keyword evidence="2" id="KW-0812">Transmembrane</keyword>
<keyword evidence="2" id="KW-1133">Transmembrane helix</keyword>
<proteinExistence type="predicted"/>
<gene>
    <name evidence="3" type="ordered locus">CLOST_1674</name>
</gene>